<accession>A0A1J1IVP1</accession>
<proteinExistence type="predicted"/>
<name>A0A1J1IVP1_9DIPT</name>
<evidence type="ECO:0000313" key="2">
    <source>
        <dbReference type="Proteomes" id="UP000183832"/>
    </source>
</evidence>
<evidence type="ECO:0000313" key="1">
    <source>
        <dbReference type="EMBL" id="CRL03778.1"/>
    </source>
</evidence>
<protein>
    <submittedName>
        <fullName evidence="1">CLUMA_CG016704, isoform A</fullName>
    </submittedName>
</protein>
<keyword evidence="2" id="KW-1185">Reference proteome</keyword>
<reference evidence="1 2" key="1">
    <citation type="submission" date="2015-04" db="EMBL/GenBank/DDBJ databases">
        <authorList>
            <person name="Syromyatnikov M.Y."/>
            <person name="Popov V.N."/>
        </authorList>
    </citation>
    <scope>NUCLEOTIDE SEQUENCE [LARGE SCALE GENOMIC DNA]</scope>
</reference>
<organism evidence="1 2">
    <name type="scientific">Clunio marinus</name>
    <dbReference type="NCBI Taxonomy" id="568069"/>
    <lineage>
        <taxon>Eukaryota</taxon>
        <taxon>Metazoa</taxon>
        <taxon>Ecdysozoa</taxon>
        <taxon>Arthropoda</taxon>
        <taxon>Hexapoda</taxon>
        <taxon>Insecta</taxon>
        <taxon>Pterygota</taxon>
        <taxon>Neoptera</taxon>
        <taxon>Endopterygota</taxon>
        <taxon>Diptera</taxon>
        <taxon>Nematocera</taxon>
        <taxon>Chironomoidea</taxon>
        <taxon>Chironomidae</taxon>
        <taxon>Clunio</taxon>
    </lineage>
</organism>
<gene>
    <name evidence="1" type="ORF">CLUMA_CG016704</name>
</gene>
<sequence>MKFLSPTYEPHNIINNSLTVHASIVAATYVDNGMRELLSSFPFWYNITSHILSSSLALCCALLVDAKSFPLHSKSLSE</sequence>
<dbReference type="AlphaFoldDB" id="A0A1J1IVP1"/>
<dbReference type="EMBL" id="CVRI01000059">
    <property type="protein sequence ID" value="CRL03778.1"/>
    <property type="molecule type" value="Genomic_DNA"/>
</dbReference>
<dbReference type="Proteomes" id="UP000183832">
    <property type="component" value="Unassembled WGS sequence"/>
</dbReference>